<dbReference type="Proteomes" id="UP000034164">
    <property type="component" value="Unassembled WGS sequence"/>
</dbReference>
<evidence type="ECO:0000313" key="2">
    <source>
        <dbReference type="Proteomes" id="UP000034164"/>
    </source>
</evidence>
<sequence>MALSPGVSAPTNVPNTPWGAGYYLLYSDVIDPTGSHLVMFGNWPYVCVSSPRLIFRVTGPTSIFPPTMPGRILPASEALLRFKSIPYDPEIASDLEAAKNISAAATTRLIFSLSRQNSLPQDLLHAYRIWAVLALLQGWKCEGRFPGSIESFSLQLDKHRAMLVIAIGVYIARNTPSRSGGPGNIVAACSSNGHGGGHTCLNIE</sequence>
<comment type="caution">
    <text evidence="1">The sequence shown here is derived from an EMBL/GenBank/DDBJ whole genome shotgun (WGS) entry which is preliminary data.</text>
</comment>
<reference evidence="2" key="1">
    <citation type="journal article" date="2015" name="PLoS Genet.">
        <title>The dynamic genome and transcriptome of the human fungal pathogen Blastomyces and close relative Emmonsia.</title>
        <authorList>
            <person name="Munoz J.F."/>
            <person name="Gauthier G.M."/>
            <person name="Desjardins C.A."/>
            <person name="Gallo J.E."/>
            <person name="Holder J."/>
            <person name="Sullivan T.D."/>
            <person name="Marty A.J."/>
            <person name="Carmen J.C."/>
            <person name="Chen Z."/>
            <person name="Ding L."/>
            <person name="Gujja S."/>
            <person name="Magrini V."/>
            <person name="Misas E."/>
            <person name="Mitreva M."/>
            <person name="Priest M."/>
            <person name="Saif S."/>
            <person name="Whiston E.A."/>
            <person name="Young S."/>
            <person name="Zeng Q."/>
            <person name="Goldman W.E."/>
            <person name="Mardis E.R."/>
            <person name="Taylor J.W."/>
            <person name="McEwen J.G."/>
            <person name="Clay O.K."/>
            <person name="Klein B.S."/>
            <person name="Cuomo C.A."/>
        </authorList>
    </citation>
    <scope>NUCLEOTIDE SEQUENCE [LARGE SCALE GENOMIC DNA]</scope>
    <source>
        <strain evidence="2">UAMH 3008</strain>
    </source>
</reference>
<protein>
    <submittedName>
        <fullName evidence="1">Uncharacterized protein</fullName>
    </submittedName>
</protein>
<dbReference type="EMBL" id="LCZI01000183">
    <property type="protein sequence ID" value="KKZ67828.1"/>
    <property type="molecule type" value="Genomic_DNA"/>
</dbReference>
<evidence type="ECO:0000313" key="1">
    <source>
        <dbReference type="EMBL" id="KKZ67828.1"/>
    </source>
</evidence>
<organism evidence="1 2">
    <name type="scientific">[Emmonsia] crescens</name>
    <dbReference type="NCBI Taxonomy" id="73230"/>
    <lineage>
        <taxon>Eukaryota</taxon>
        <taxon>Fungi</taxon>
        <taxon>Dikarya</taxon>
        <taxon>Ascomycota</taxon>
        <taxon>Pezizomycotina</taxon>
        <taxon>Eurotiomycetes</taxon>
        <taxon>Eurotiomycetidae</taxon>
        <taxon>Onygenales</taxon>
        <taxon>Ajellomycetaceae</taxon>
        <taxon>Emergomyces</taxon>
    </lineage>
</organism>
<dbReference type="VEuPathDB" id="FungiDB:EMCG_06510"/>
<dbReference type="AlphaFoldDB" id="A0A0G2IBD1"/>
<gene>
    <name evidence="1" type="ORF">EMCG_06510</name>
</gene>
<name>A0A0G2IBD1_9EURO</name>
<accession>A0A0G2IBD1</accession>
<proteinExistence type="predicted"/>